<dbReference type="AlphaFoldDB" id="A0A101N9Z5"/>
<name>A0A101N9Z5_9ACTN</name>
<evidence type="ECO:0000259" key="1">
    <source>
        <dbReference type="Pfam" id="PF13460"/>
    </source>
</evidence>
<dbReference type="EMBL" id="LMWL01000092">
    <property type="protein sequence ID" value="KUM89335.1"/>
    <property type="molecule type" value="Genomic_DNA"/>
</dbReference>
<dbReference type="Proteomes" id="UP000054241">
    <property type="component" value="Unassembled WGS sequence"/>
</dbReference>
<dbReference type="InterPro" id="IPR016040">
    <property type="entry name" value="NAD(P)-bd_dom"/>
</dbReference>
<dbReference type="RefSeq" id="WP_067010164.1">
    <property type="nucleotide sequence ID" value="NZ_BNDU01000006.1"/>
</dbReference>
<dbReference type="SUPFAM" id="SSF51735">
    <property type="entry name" value="NAD(P)-binding Rossmann-fold domains"/>
    <property type="match status" value="1"/>
</dbReference>
<sequence length="295" mass="31293">MIVVFGGTGKVGRQIVDQLRSDGQAVRVVSRNPSSARFAGNVEVVAGDLHDRHSLVRAVAGAKAIVCTAQGGGGKGANGPRGIEGKGVPNLIGVARDTAIEHFVYFSTASARADSPVEFFRLKFEAERTLRTSGLPFSILRPTHLMDTWAEMLAESITKKGKAMVLGSGTNPVSWVAGADVARVAATLALGQGQGWSVDLGGPEELTLTEVNELIAASLGARIKGENKMPVGMLRTMSALMKPFNQVMARQMQMGVELDTQPQVVDSSAVWARYGRPLSLSAWLERNRPGVTEGV</sequence>
<dbReference type="OrthoDB" id="5510591at2"/>
<dbReference type="Gene3D" id="3.40.50.720">
    <property type="entry name" value="NAD(P)-binding Rossmann-like Domain"/>
    <property type="match status" value="1"/>
</dbReference>
<dbReference type="Pfam" id="PF13460">
    <property type="entry name" value="NAD_binding_10"/>
    <property type="match status" value="1"/>
</dbReference>
<dbReference type="PANTHER" id="PTHR43162:SF1">
    <property type="entry name" value="PRESTALK A DIFFERENTIATION PROTEIN A"/>
    <property type="match status" value="1"/>
</dbReference>
<feature type="domain" description="NAD(P)-binding" evidence="1">
    <location>
        <begin position="6"/>
        <end position="187"/>
    </location>
</feature>
<evidence type="ECO:0000313" key="3">
    <source>
        <dbReference type="Proteomes" id="UP000054241"/>
    </source>
</evidence>
<keyword evidence="3" id="KW-1185">Reference proteome</keyword>
<comment type="caution">
    <text evidence="2">The sequence shown here is derived from an EMBL/GenBank/DDBJ whole genome shotgun (WGS) entry which is preliminary data.</text>
</comment>
<dbReference type="PANTHER" id="PTHR43162">
    <property type="match status" value="1"/>
</dbReference>
<dbReference type="InterPro" id="IPR036291">
    <property type="entry name" value="NAD(P)-bd_dom_sf"/>
</dbReference>
<gene>
    <name evidence="2" type="ORF">AQI88_39800</name>
</gene>
<proteinExistence type="predicted"/>
<accession>A0A101N9Z5</accession>
<reference evidence="2 3" key="1">
    <citation type="submission" date="2015-10" db="EMBL/GenBank/DDBJ databases">
        <title>Draft genome sequence of Streptomyces cellostaticus DSM 40189, type strain for the species Streptomyces cellostaticus.</title>
        <authorList>
            <person name="Ruckert C."/>
            <person name="Winkler A."/>
            <person name="Kalinowski J."/>
            <person name="Kampfer P."/>
            <person name="Glaeser S."/>
        </authorList>
    </citation>
    <scope>NUCLEOTIDE SEQUENCE [LARGE SCALE GENOMIC DNA]</scope>
    <source>
        <strain evidence="2 3">DSM 40189</strain>
    </source>
</reference>
<dbReference type="STRING" id="67285.AQI88_39800"/>
<protein>
    <recommendedName>
        <fullName evidence="1">NAD(P)-binding domain-containing protein</fullName>
    </recommendedName>
</protein>
<organism evidence="2 3">
    <name type="scientific">Streptomyces cellostaticus</name>
    <dbReference type="NCBI Taxonomy" id="67285"/>
    <lineage>
        <taxon>Bacteria</taxon>
        <taxon>Bacillati</taxon>
        <taxon>Actinomycetota</taxon>
        <taxon>Actinomycetes</taxon>
        <taxon>Kitasatosporales</taxon>
        <taxon>Streptomycetaceae</taxon>
        <taxon>Streptomyces</taxon>
    </lineage>
</organism>
<evidence type="ECO:0000313" key="2">
    <source>
        <dbReference type="EMBL" id="KUM89335.1"/>
    </source>
</evidence>
<dbReference type="InterPro" id="IPR051604">
    <property type="entry name" value="Ergot_Alk_Oxidoreductase"/>
</dbReference>